<proteinExistence type="inferred from homology"/>
<keyword evidence="9" id="KW-0677">Repeat</keyword>
<evidence type="ECO:0000256" key="6">
    <source>
        <dbReference type="ARBA" id="ARBA00022723"/>
    </source>
</evidence>
<dbReference type="InterPro" id="IPR018124">
    <property type="entry name" value="Calret/calnex_CS"/>
</dbReference>
<dbReference type="InterPro" id="IPR013320">
    <property type="entry name" value="ConA-like_dom_sf"/>
</dbReference>
<feature type="domain" description="EF-hand" evidence="30">
    <location>
        <begin position="532"/>
        <end position="567"/>
    </location>
</feature>
<evidence type="ECO:0000256" key="28">
    <source>
        <dbReference type="SAM" id="SignalP"/>
    </source>
</evidence>
<evidence type="ECO:0000256" key="21">
    <source>
        <dbReference type="ARBA" id="ARBA00075977"/>
    </source>
</evidence>
<keyword evidence="11" id="KW-0862">Zinc</keyword>
<dbReference type="Proteomes" id="UP000028990">
    <property type="component" value="Unassembled WGS sequence"/>
</dbReference>
<dbReference type="GO" id="GO:0005509">
    <property type="term" value="F:calcium ion binding"/>
    <property type="evidence" value="ECO:0007669"/>
    <property type="project" value="InterPro"/>
</dbReference>
<evidence type="ECO:0000256" key="5">
    <source>
        <dbReference type="ARBA" id="ARBA00015837"/>
    </source>
</evidence>
<evidence type="ECO:0000256" key="23">
    <source>
        <dbReference type="ARBA" id="ARBA00082641"/>
    </source>
</evidence>
<dbReference type="InterPro" id="IPR001580">
    <property type="entry name" value="Calret/calnex"/>
</dbReference>
<dbReference type="PANTHER" id="PTHR11073:SF14">
    <property type="entry name" value="CALRETICULIN"/>
    <property type="match status" value="1"/>
</dbReference>
<feature type="compositionally biased region" description="Acidic residues" evidence="27">
    <location>
        <begin position="429"/>
        <end position="450"/>
    </location>
</feature>
<sequence>MNQLQLLLLLLATYTLGAQVQRRVYLREEFEDGDAWKKRWVQSKHQPDYGKFQLTAGRFYGHIEKDKGLQTTEDAKFYALSTRFKPFSNENETLVVQFSVKHEQGIDCGGGYVKLFPATLNQEDMHSESEYYIMFGPDICGFGNNIVQVILQYQGKYHANNKTIKCRINKDTHLYTLIIHPNATYVVKIDNEQVTAGELEDDWDFLPPRKIKDPYARKPRKWDERLQIEDPEDKKPEDWEDFEFIPDPDAKKPDDWNEAIDGQWEGPLIPNLKYKGQWKPRIIDNPNYQGEWIHPEIDNPEYKPDPTLCRYYNISVLGLDLWQVEVIALLLQNRGWEEITENKENSSPPLGLFIIFEGIAIKVTSGSIFDNFLVTNDEEFAEEVGNKTWGIRKDVEKQWRELYEEMEKRKQEEEDKKKKEKEREREDDIWGLYAEEDEEDEGDVEEEPEDDRQMQEGGGEEAFPELLSRAGRRGSPERPPFLSAPPFLPEVPRKSPFLPSSSLQQPRLPVDTSNTGRVLASDAAAFLKKSGLPDLILGKIWDLADTDGKGILNKQEFFVALRLVACAQNGLEVSLNSLNLAVPPPRFHDSSSPLLTSGTSAAELPWAVKSEDKAKYDAIFDSLSPVNGFLSGDQVKPVLLNSKLPVEILGRVWELSDIDHDGMLDRDEFAVAMFLVYCALEKEPVPMSLPPALVPPSKRKTWVVSPAEKAKYDEIFLKTDKDMDGFVSGLEVREIFLKTGLSSTLLAHIWALCDTKDRGKLSKDQFALAFHLINQKLIKGIDPPHILTPEMIPPSDRTTLQKNIIGSSPVADFSAIKELDTLNNEIVDLQREKNNVEQELKEKEDTIKQRTSEVQDLQDEVQRENVNLQKLQAQKQQVQEILDELDEQKAQLEEQLKEVRKKCAEEAQLISSLKAEITSQESQISTYEEELAKAREELSRLQQETAELEESVESGKAQLEPLQQHLQDSQQEISSMQMKLMEMKDLENHNNQLNWCSSPHSVLVNGATDYCSLSTSSSEAANLNEPVEGQSNLESEPIHQESPARSTPEIPPSDVTDENEVVTAAVNEKVCPEVDNDRHAKEEDPFNVESSSLTDPVADTNLDFFQSDPFVGSDPFKDDPFGKIDPFGGDPFKGSDPFASDCFFKQSSTDPFATSGTDPFSTPSNSNNELVETLKHNDPFAPGGTVVIAASDSATDPFASVFGNESFGDGFADFSTLSKVNNEDPFSLPTSSSVSSVVIPKNAFEETSVKNEDVPPALPPKTGTPTRPCPPPPGKRPTNKLDSSDPFKVNDPFQPFPGSDSPKEKDPDMFCDPFTSSTSTTANKEADPSNFANFSAYPSEEDMIEWAKRESEREEEQRLARLNQQEQEDLELAIALSKSEISEA</sequence>
<comment type="function">
    <text evidence="20">Calcium-binding chaperone that promotes folding, oligomeric assembly and quality control in the endoplasmic reticulum (ER) via the calreticulin/calnexin cycle. This lectin interacts transiently with almost all of the monoglucosylated glycoproteins that are synthesized in the ER. Interacts with the DNA-binding domain of NR3C1 and mediates its nuclear export. Involved in maternal gene expression regulation. May participate in oocyte maturation via the regulation of calcium homeostasis. Present in the cortical granules of non-activated oocytes, is exocytosed during the cortical reaction in response to oocyte activation and might participate in the block to polyspermy.</text>
</comment>
<evidence type="ECO:0000256" key="24">
    <source>
        <dbReference type="ARBA" id="ARBA00084002"/>
    </source>
</evidence>
<gene>
    <name evidence="31" type="ORF">H920_17712</name>
</gene>
<dbReference type="GO" id="GO:0030246">
    <property type="term" value="F:carbohydrate binding"/>
    <property type="evidence" value="ECO:0007669"/>
    <property type="project" value="UniProtKB-KW"/>
</dbReference>
<dbReference type="SUPFAM" id="SSF49899">
    <property type="entry name" value="Concanavalin A-like lectins/glucanases"/>
    <property type="match status" value="1"/>
</dbReference>
<dbReference type="PROSITE" id="PS50330">
    <property type="entry name" value="UIM"/>
    <property type="match status" value="2"/>
</dbReference>
<dbReference type="SUPFAM" id="SSF63887">
    <property type="entry name" value="P-domain of calnexin/calreticulin"/>
    <property type="match status" value="1"/>
</dbReference>
<feature type="signal peptide" evidence="28">
    <location>
        <begin position="1"/>
        <end position="17"/>
    </location>
</feature>
<evidence type="ECO:0000256" key="15">
    <source>
        <dbReference type="ARBA" id="ARBA00023186"/>
    </source>
</evidence>
<dbReference type="InterPro" id="IPR011992">
    <property type="entry name" value="EF-hand-dom_pair"/>
</dbReference>
<dbReference type="GO" id="GO:0051082">
    <property type="term" value="F:unfolded protein binding"/>
    <property type="evidence" value="ECO:0007669"/>
    <property type="project" value="InterPro"/>
</dbReference>
<feature type="compositionally biased region" description="Basic and acidic residues" evidence="27">
    <location>
        <begin position="223"/>
        <end position="237"/>
    </location>
</feature>
<evidence type="ECO:0000256" key="1">
    <source>
        <dbReference type="ARBA" id="ARBA00004241"/>
    </source>
</evidence>
<dbReference type="FunFam" id="2.10.250.10:FF:000002">
    <property type="entry name" value="Calreticulin"/>
    <property type="match status" value="1"/>
</dbReference>
<keyword evidence="13" id="KW-0703">Sarcoplasmic reticulum</keyword>
<dbReference type="GO" id="GO:0044194">
    <property type="term" value="C:cytolytic granule"/>
    <property type="evidence" value="ECO:0007669"/>
    <property type="project" value="UniProtKB-SubCell"/>
</dbReference>
<feature type="region of interest" description="Disordered" evidence="27">
    <location>
        <begin position="1026"/>
        <end position="1057"/>
    </location>
</feature>
<reference evidence="31 32" key="1">
    <citation type="submission" date="2013-11" db="EMBL/GenBank/DDBJ databases">
        <title>The Damaraland mole rat (Fukomys damarensis) genome and evolution of African mole rats.</title>
        <authorList>
            <person name="Gladyshev V.N."/>
            <person name="Fang X."/>
        </authorList>
    </citation>
    <scope>NUCLEOTIDE SEQUENCE [LARGE SCALE GENOMIC DNA]</scope>
    <source>
        <tissue evidence="31">Liver</tissue>
    </source>
</reference>
<dbReference type="GO" id="GO:0006457">
    <property type="term" value="P:protein folding"/>
    <property type="evidence" value="ECO:0007669"/>
    <property type="project" value="InterPro"/>
</dbReference>
<feature type="compositionally biased region" description="Basic and acidic residues" evidence="27">
    <location>
        <begin position="1244"/>
        <end position="1253"/>
    </location>
</feature>
<feature type="region of interest" description="Disordered" evidence="27">
    <location>
        <begin position="1218"/>
        <end position="1237"/>
    </location>
</feature>
<dbReference type="GO" id="GO:0060473">
    <property type="term" value="C:cortical granule"/>
    <property type="evidence" value="ECO:0007669"/>
    <property type="project" value="UniProtKB-SubCell"/>
</dbReference>
<dbReference type="Gene3D" id="2.60.120.200">
    <property type="match status" value="2"/>
</dbReference>
<name>A0A091CPF5_FUKDA</name>
<keyword evidence="7 28" id="KW-0732">Signal</keyword>
<keyword evidence="10" id="KW-0256">Endoplasmic reticulum</keyword>
<dbReference type="Gene3D" id="2.10.250.10">
    <property type="entry name" value="Calreticulin/calnexin, P domain"/>
    <property type="match status" value="1"/>
</dbReference>
<dbReference type="GO" id="GO:0009986">
    <property type="term" value="C:cell surface"/>
    <property type="evidence" value="ECO:0007669"/>
    <property type="project" value="UniProtKB-SubCell"/>
</dbReference>
<evidence type="ECO:0000256" key="25">
    <source>
        <dbReference type="PIRSR" id="PIRSR601580-3"/>
    </source>
</evidence>
<comment type="subcellular location">
    <subcellularLocation>
        <location evidence="1">Cell surface</location>
    </subcellularLocation>
    <subcellularLocation>
        <location evidence="18">Cytolytic granule</location>
    </subcellularLocation>
    <subcellularLocation>
        <location evidence="19">Cytoplasmic vesicle</location>
        <location evidence="19">Secretory vesicle</location>
        <location evidence="19">Cortical granule</location>
    </subcellularLocation>
    <subcellularLocation>
        <location evidence="2">Endoplasmic reticulum lumen</location>
    </subcellularLocation>
    <subcellularLocation>
        <location evidence="3">Sarcoplasmic reticulum lumen</location>
    </subcellularLocation>
</comment>
<evidence type="ECO:0000256" key="20">
    <source>
        <dbReference type="ARBA" id="ARBA00057318"/>
    </source>
</evidence>
<feature type="domain" description="EH" evidence="29">
    <location>
        <begin position="708"/>
        <end position="798"/>
    </location>
</feature>
<dbReference type="STRING" id="885580.ENSFDAP00000018093"/>
<dbReference type="PANTHER" id="PTHR11073">
    <property type="entry name" value="CALRETICULIN AND CALNEXIN"/>
    <property type="match status" value="1"/>
</dbReference>
<evidence type="ECO:0000313" key="31">
    <source>
        <dbReference type="EMBL" id="KFO20919.1"/>
    </source>
</evidence>
<feature type="chain" id="PRO_5001870947" description="Calreticulin" evidence="28">
    <location>
        <begin position="18"/>
        <end position="1384"/>
    </location>
</feature>
<dbReference type="GO" id="GO:0033018">
    <property type="term" value="C:sarcoplasmic reticulum lumen"/>
    <property type="evidence" value="ECO:0007669"/>
    <property type="project" value="UniProtKB-SubCell"/>
</dbReference>
<organism evidence="31 32">
    <name type="scientific">Fukomys damarensis</name>
    <name type="common">Damaraland mole rat</name>
    <name type="synonym">Cryptomys damarensis</name>
    <dbReference type="NCBI Taxonomy" id="885580"/>
    <lineage>
        <taxon>Eukaryota</taxon>
        <taxon>Metazoa</taxon>
        <taxon>Chordata</taxon>
        <taxon>Craniata</taxon>
        <taxon>Vertebrata</taxon>
        <taxon>Euteleostomi</taxon>
        <taxon>Mammalia</taxon>
        <taxon>Eutheria</taxon>
        <taxon>Euarchontoglires</taxon>
        <taxon>Glires</taxon>
        <taxon>Rodentia</taxon>
        <taxon>Hystricomorpha</taxon>
        <taxon>Bathyergidae</taxon>
        <taxon>Fukomys</taxon>
    </lineage>
</organism>
<feature type="compositionally biased region" description="Basic and acidic residues" evidence="27">
    <location>
        <begin position="407"/>
        <end position="428"/>
    </location>
</feature>
<dbReference type="PROSITE" id="PS00803">
    <property type="entry name" value="CALRETICULIN_1"/>
    <property type="match status" value="1"/>
</dbReference>
<dbReference type="CDD" id="cd00052">
    <property type="entry name" value="EH"/>
    <property type="match status" value="3"/>
</dbReference>
<feature type="region of interest" description="Disordered" evidence="27">
    <location>
        <begin position="407"/>
        <end position="460"/>
    </location>
</feature>
<dbReference type="SUPFAM" id="SSF47473">
    <property type="entry name" value="EF-hand"/>
    <property type="match status" value="3"/>
</dbReference>
<evidence type="ECO:0000256" key="14">
    <source>
        <dbReference type="ARBA" id="ARBA00023157"/>
    </source>
</evidence>
<dbReference type="InterPro" id="IPR000261">
    <property type="entry name" value="EH_dom"/>
</dbReference>
<dbReference type="FunFam" id="1.10.287.1490:FF:000003">
    <property type="entry name" value="Epidermal growth factor receptor pathway substrate 15"/>
    <property type="match status" value="1"/>
</dbReference>
<evidence type="ECO:0000256" key="9">
    <source>
        <dbReference type="ARBA" id="ARBA00022737"/>
    </source>
</evidence>
<feature type="domain" description="EF-hand" evidence="30">
    <location>
        <begin position="707"/>
        <end position="742"/>
    </location>
</feature>
<feature type="disulfide bond" evidence="25">
    <location>
        <begin position="108"/>
        <end position="140"/>
    </location>
</feature>
<keyword evidence="6" id="KW-0479">Metal-binding</keyword>
<feature type="domain" description="EH" evidence="29">
    <location>
        <begin position="510"/>
        <end position="588"/>
    </location>
</feature>
<evidence type="ECO:0000256" key="16">
    <source>
        <dbReference type="ARBA" id="ARBA00023228"/>
    </source>
</evidence>
<keyword evidence="8" id="KW-0430">Lectin</keyword>
<evidence type="ECO:0000256" key="12">
    <source>
        <dbReference type="ARBA" id="ARBA00022837"/>
    </source>
</evidence>
<dbReference type="PROSITE" id="PS00018">
    <property type="entry name" value="EF_HAND_1"/>
    <property type="match status" value="2"/>
</dbReference>
<evidence type="ECO:0000256" key="4">
    <source>
        <dbReference type="ARBA" id="ARBA00010983"/>
    </source>
</evidence>
<keyword evidence="17" id="KW-0379">Hydroxylation</keyword>
<dbReference type="EMBL" id="KN124514">
    <property type="protein sequence ID" value="KFO20919.1"/>
    <property type="molecule type" value="Genomic_DNA"/>
</dbReference>
<dbReference type="InterPro" id="IPR018247">
    <property type="entry name" value="EF_Hand_1_Ca_BS"/>
</dbReference>
<dbReference type="eggNOG" id="KOG0998">
    <property type="taxonomic scope" value="Eukaryota"/>
</dbReference>
<dbReference type="SMART" id="SM00726">
    <property type="entry name" value="UIM"/>
    <property type="match status" value="3"/>
</dbReference>
<evidence type="ECO:0000256" key="3">
    <source>
        <dbReference type="ARBA" id="ARBA00004564"/>
    </source>
</evidence>
<dbReference type="InterPro" id="IPR002048">
    <property type="entry name" value="EF_hand_dom"/>
</dbReference>
<evidence type="ECO:0000256" key="22">
    <source>
        <dbReference type="ARBA" id="ARBA00080201"/>
    </source>
</evidence>
<evidence type="ECO:0000256" key="26">
    <source>
        <dbReference type="SAM" id="Coils"/>
    </source>
</evidence>
<evidence type="ECO:0000256" key="2">
    <source>
        <dbReference type="ARBA" id="ARBA00004319"/>
    </source>
</evidence>
<evidence type="ECO:0000256" key="18">
    <source>
        <dbReference type="ARBA" id="ARBA00037806"/>
    </source>
</evidence>
<feature type="domain" description="EH" evidence="29">
    <location>
        <begin position="612"/>
        <end position="700"/>
    </location>
</feature>
<dbReference type="GO" id="GO:0005789">
    <property type="term" value="C:endoplasmic reticulum membrane"/>
    <property type="evidence" value="ECO:0007669"/>
    <property type="project" value="TreeGrafter"/>
</dbReference>
<dbReference type="GO" id="GO:0036503">
    <property type="term" value="P:ERAD pathway"/>
    <property type="evidence" value="ECO:0007669"/>
    <property type="project" value="TreeGrafter"/>
</dbReference>
<keyword evidence="15" id="KW-0143">Chaperone</keyword>
<keyword evidence="16" id="KW-0458">Lysosome</keyword>
<dbReference type="InterPro" id="IPR003903">
    <property type="entry name" value="UIM_dom"/>
</dbReference>
<dbReference type="SUPFAM" id="SSF90257">
    <property type="entry name" value="Myosin rod fragments"/>
    <property type="match status" value="1"/>
</dbReference>
<dbReference type="PRINTS" id="PR00626">
    <property type="entry name" value="CALRETICULIN"/>
</dbReference>
<evidence type="ECO:0000256" key="11">
    <source>
        <dbReference type="ARBA" id="ARBA00022833"/>
    </source>
</evidence>
<dbReference type="PROSITE" id="PS50222">
    <property type="entry name" value="EF_HAND_2"/>
    <property type="match status" value="3"/>
</dbReference>
<feature type="compositionally biased region" description="Polar residues" evidence="27">
    <location>
        <begin position="1314"/>
        <end position="1323"/>
    </location>
</feature>
<dbReference type="PROSITE" id="PS50031">
    <property type="entry name" value="EH"/>
    <property type="match status" value="3"/>
</dbReference>
<dbReference type="FunFam" id="1.10.238.10:FF:000026">
    <property type="entry name" value="Epidermal growth factor receptor pathway substrate 15-like 1"/>
    <property type="match status" value="1"/>
</dbReference>
<dbReference type="Gene3D" id="1.10.238.10">
    <property type="entry name" value="EF-hand"/>
    <property type="match status" value="3"/>
</dbReference>
<evidence type="ECO:0000256" key="13">
    <source>
        <dbReference type="ARBA" id="ARBA00022951"/>
    </source>
</evidence>
<keyword evidence="32" id="KW-1185">Reference proteome</keyword>
<feature type="region of interest" description="Disordered" evidence="27">
    <location>
        <begin position="223"/>
        <end position="254"/>
    </location>
</feature>
<dbReference type="Pfam" id="PF12763">
    <property type="entry name" value="EH"/>
    <property type="match status" value="3"/>
</dbReference>
<evidence type="ECO:0000256" key="7">
    <source>
        <dbReference type="ARBA" id="ARBA00022729"/>
    </source>
</evidence>
<comment type="similarity">
    <text evidence="4">Belongs to the calreticulin family.</text>
</comment>
<evidence type="ECO:0000259" key="30">
    <source>
        <dbReference type="PROSITE" id="PS50222"/>
    </source>
</evidence>
<feature type="coiled-coil region" evidence="26">
    <location>
        <begin position="819"/>
        <end position="986"/>
    </location>
</feature>
<evidence type="ECO:0000256" key="17">
    <source>
        <dbReference type="ARBA" id="ARBA00023278"/>
    </source>
</evidence>
<protein>
    <recommendedName>
        <fullName evidence="5">Calreticulin</fullName>
    </recommendedName>
    <alternativeName>
        <fullName evidence="23">CRP55</fullName>
    </alternativeName>
    <alternativeName>
        <fullName evidence="21">Calregulin</fullName>
    </alternativeName>
    <alternativeName>
        <fullName evidence="22">Endoplasmic reticulum resident protein 60</fullName>
    </alternativeName>
    <alternativeName>
        <fullName evidence="24">HACBP</fullName>
    </alternativeName>
</protein>
<dbReference type="InterPro" id="IPR009033">
    <property type="entry name" value="Calreticulin/calnexin_P_dom_sf"/>
</dbReference>
<keyword evidence="12" id="KW-0106">Calcium</keyword>
<evidence type="ECO:0000313" key="32">
    <source>
        <dbReference type="Proteomes" id="UP000028990"/>
    </source>
</evidence>
<feature type="domain" description="EF-hand" evidence="30">
    <location>
        <begin position="644"/>
        <end position="679"/>
    </location>
</feature>
<dbReference type="SMART" id="SM00027">
    <property type="entry name" value="EH"/>
    <property type="match status" value="3"/>
</dbReference>
<dbReference type="FunFam" id="2.60.120.200:FF:000122">
    <property type="entry name" value="Calreticulin 3"/>
    <property type="match status" value="1"/>
</dbReference>
<dbReference type="SMART" id="SM00054">
    <property type="entry name" value="EFh"/>
    <property type="match status" value="4"/>
</dbReference>
<dbReference type="Pfam" id="PF00262">
    <property type="entry name" value="Calreticulin"/>
    <property type="match status" value="2"/>
</dbReference>
<keyword evidence="31" id="KW-0675">Receptor</keyword>
<evidence type="ECO:0000256" key="27">
    <source>
        <dbReference type="SAM" id="MobiDB-lite"/>
    </source>
</evidence>
<dbReference type="PROSITE" id="PS00805">
    <property type="entry name" value="CALRETICULIN_REPEAT"/>
    <property type="match status" value="1"/>
</dbReference>
<keyword evidence="14 25" id="KW-1015">Disulfide bond</keyword>
<keyword evidence="26" id="KW-0175">Coiled coil</keyword>
<evidence type="ECO:0000256" key="10">
    <source>
        <dbReference type="ARBA" id="ARBA00022824"/>
    </source>
</evidence>
<accession>A0A091CPF5</accession>
<dbReference type="Gene3D" id="1.10.287.1490">
    <property type="match status" value="1"/>
</dbReference>
<feature type="region of interest" description="Disordered" evidence="27">
    <location>
        <begin position="1244"/>
        <end position="1336"/>
    </location>
</feature>
<evidence type="ECO:0000256" key="8">
    <source>
        <dbReference type="ARBA" id="ARBA00022734"/>
    </source>
</evidence>
<evidence type="ECO:0000259" key="29">
    <source>
        <dbReference type="PROSITE" id="PS50031"/>
    </source>
</evidence>
<dbReference type="PROSITE" id="PS00804">
    <property type="entry name" value="CALRETICULIN_2"/>
    <property type="match status" value="1"/>
</dbReference>
<evidence type="ECO:0000256" key="19">
    <source>
        <dbReference type="ARBA" id="ARBA00037865"/>
    </source>
</evidence>